<name>A0A6H5HYG4_9HYME</name>
<gene>
    <name evidence="1" type="ORF">TBRA_LOCUS1843</name>
</gene>
<protein>
    <submittedName>
        <fullName evidence="1">Uncharacterized protein</fullName>
    </submittedName>
</protein>
<dbReference type="EMBL" id="CADCXV010000358">
    <property type="protein sequence ID" value="CAB0029819.1"/>
    <property type="molecule type" value="Genomic_DNA"/>
</dbReference>
<dbReference type="AlphaFoldDB" id="A0A6H5HYG4"/>
<accession>A0A6H5HYG4</accession>
<keyword evidence="2" id="KW-1185">Reference proteome</keyword>
<evidence type="ECO:0000313" key="2">
    <source>
        <dbReference type="Proteomes" id="UP000479190"/>
    </source>
</evidence>
<proteinExistence type="predicted"/>
<dbReference type="Proteomes" id="UP000479190">
    <property type="component" value="Unassembled WGS sequence"/>
</dbReference>
<organism evidence="1 2">
    <name type="scientific">Trichogramma brassicae</name>
    <dbReference type="NCBI Taxonomy" id="86971"/>
    <lineage>
        <taxon>Eukaryota</taxon>
        <taxon>Metazoa</taxon>
        <taxon>Ecdysozoa</taxon>
        <taxon>Arthropoda</taxon>
        <taxon>Hexapoda</taxon>
        <taxon>Insecta</taxon>
        <taxon>Pterygota</taxon>
        <taxon>Neoptera</taxon>
        <taxon>Endopterygota</taxon>
        <taxon>Hymenoptera</taxon>
        <taxon>Apocrita</taxon>
        <taxon>Proctotrupomorpha</taxon>
        <taxon>Chalcidoidea</taxon>
        <taxon>Trichogrammatidae</taxon>
        <taxon>Trichogramma</taxon>
    </lineage>
</organism>
<evidence type="ECO:0000313" key="1">
    <source>
        <dbReference type="EMBL" id="CAB0029819.1"/>
    </source>
</evidence>
<sequence length="94" mass="10913">MIYYIIFRIIQRLFIYPWTPPAETVVSQELREVVIHLSVPPLNPRNDVRDESVCPPTFRRDGPLGLPFLDRPSSFFTPNVFEAAMIQPRALVDE</sequence>
<reference evidence="1 2" key="1">
    <citation type="submission" date="2020-02" db="EMBL/GenBank/DDBJ databases">
        <authorList>
            <person name="Ferguson B K."/>
        </authorList>
    </citation>
    <scope>NUCLEOTIDE SEQUENCE [LARGE SCALE GENOMIC DNA]</scope>
</reference>